<feature type="domain" description="SCP" evidence="3">
    <location>
        <begin position="60"/>
        <end position="173"/>
    </location>
</feature>
<dbReference type="CDD" id="cd05379">
    <property type="entry name" value="CAP_bacterial"/>
    <property type="match status" value="1"/>
</dbReference>
<comment type="caution">
    <text evidence="4">The sequence shown here is derived from an EMBL/GenBank/DDBJ whole genome shotgun (WGS) entry which is preliminary data.</text>
</comment>
<gene>
    <name evidence="4" type="ORF">OJ997_25170</name>
</gene>
<dbReference type="InterPro" id="IPR035940">
    <property type="entry name" value="CAP_sf"/>
</dbReference>
<dbReference type="EMBL" id="JAPDDP010000057">
    <property type="protein sequence ID" value="MDA0183625.1"/>
    <property type="molecule type" value="Genomic_DNA"/>
</dbReference>
<feature type="signal peptide" evidence="2">
    <location>
        <begin position="1"/>
        <end position="30"/>
    </location>
</feature>
<dbReference type="Gene3D" id="3.40.33.10">
    <property type="entry name" value="CAP"/>
    <property type="match status" value="1"/>
</dbReference>
<proteinExistence type="predicted"/>
<protein>
    <submittedName>
        <fullName evidence="4">CAP domain-containing protein</fullName>
    </submittedName>
</protein>
<evidence type="ECO:0000313" key="4">
    <source>
        <dbReference type="EMBL" id="MDA0183625.1"/>
    </source>
</evidence>
<dbReference type="SUPFAM" id="SSF55797">
    <property type="entry name" value="PR-1-like"/>
    <property type="match status" value="1"/>
</dbReference>
<reference evidence="4" key="1">
    <citation type="submission" date="2022-10" db="EMBL/GenBank/DDBJ databases">
        <title>The WGS of Solirubrobacter phytolaccae KCTC 29190.</title>
        <authorList>
            <person name="Jiang Z."/>
        </authorList>
    </citation>
    <scope>NUCLEOTIDE SEQUENCE</scope>
    <source>
        <strain evidence="4">KCTC 29190</strain>
    </source>
</reference>
<organism evidence="4 5">
    <name type="scientific">Solirubrobacter phytolaccae</name>
    <dbReference type="NCBI Taxonomy" id="1404360"/>
    <lineage>
        <taxon>Bacteria</taxon>
        <taxon>Bacillati</taxon>
        <taxon>Actinomycetota</taxon>
        <taxon>Thermoleophilia</taxon>
        <taxon>Solirubrobacterales</taxon>
        <taxon>Solirubrobacteraceae</taxon>
        <taxon>Solirubrobacter</taxon>
    </lineage>
</organism>
<dbReference type="RefSeq" id="WP_270028022.1">
    <property type="nucleotide sequence ID" value="NZ_JAPDDP010000057.1"/>
</dbReference>
<evidence type="ECO:0000313" key="5">
    <source>
        <dbReference type="Proteomes" id="UP001147653"/>
    </source>
</evidence>
<dbReference type="Pfam" id="PF00188">
    <property type="entry name" value="CAP"/>
    <property type="match status" value="1"/>
</dbReference>
<keyword evidence="5" id="KW-1185">Reference proteome</keyword>
<evidence type="ECO:0000256" key="1">
    <source>
        <dbReference type="SAM" id="MobiDB-lite"/>
    </source>
</evidence>
<evidence type="ECO:0000259" key="3">
    <source>
        <dbReference type="Pfam" id="PF00188"/>
    </source>
</evidence>
<feature type="compositionally biased region" description="Basic and acidic residues" evidence="1">
    <location>
        <begin position="86"/>
        <end position="96"/>
    </location>
</feature>
<accession>A0A9X3NBK0</accession>
<sequence length="191" mass="19964">MLTTACTRPLLTAAALITAFFSLFASSAHAAAGADQCPGALDIPDSAAKVDVATEAVTCLVNAERTSRGLKTLKRDGDLAQAARGHSRDMTKRNYFDHTSPGGETVGDRVRDAGYGKPGDGWKVGENLGWGTGQRATPNALVDEWLNSAAHKKNMLNGAFRELGVGISQGAPNKGPELPGATYTLNLGVIR</sequence>
<dbReference type="AlphaFoldDB" id="A0A9X3NBK0"/>
<name>A0A9X3NBK0_9ACTN</name>
<feature type="region of interest" description="Disordered" evidence="1">
    <location>
        <begin position="78"/>
        <end position="114"/>
    </location>
</feature>
<dbReference type="Proteomes" id="UP001147653">
    <property type="component" value="Unassembled WGS sequence"/>
</dbReference>
<keyword evidence="2" id="KW-0732">Signal</keyword>
<dbReference type="PANTHER" id="PTHR31157">
    <property type="entry name" value="SCP DOMAIN-CONTAINING PROTEIN"/>
    <property type="match status" value="1"/>
</dbReference>
<dbReference type="InterPro" id="IPR014044">
    <property type="entry name" value="CAP_dom"/>
</dbReference>
<dbReference type="PANTHER" id="PTHR31157:SF1">
    <property type="entry name" value="SCP DOMAIN-CONTAINING PROTEIN"/>
    <property type="match status" value="1"/>
</dbReference>
<feature type="chain" id="PRO_5040915923" evidence="2">
    <location>
        <begin position="31"/>
        <end position="191"/>
    </location>
</feature>
<evidence type="ECO:0000256" key="2">
    <source>
        <dbReference type="SAM" id="SignalP"/>
    </source>
</evidence>